<dbReference type="EMBL" id="OMOR01000001">
    <property type="protein sequence ID" value="SPH21100.1"/>
    <property type="molecule type" value="Genomic_DNA"/>
</dbReference>
<keyword evidence="6" id="KW-0067">ATP-binding</keyword>
<evidence type="ECO:0000259" key="7">
    <source>
        <dbReference type="Pfam" id="PF08543"/>
    </source>
</evidence>
<proteinExistence type="predicted"/>
<feature type="domain" description="Pyridoxamine kinase/Phosphomethylpyrimidine kinase" evidence="7">
    <location>
        <begin position="127"/>
        <end position="367"/>
    </location>
</feature>
<sequence length="374" mass="39457">MQFDSEKWLNTYSANSRCLRLERAYCFDPLPLSKLNFGKFRPARLRSFIHLTRLHDPSNDRAITVGVPLSGLRCTSCKPIEPELVRTGGGNSLWTSIPHWPFRFAVLILEPRHDDMVAKALTIAGSDSGGGAGIQADIKAFSAMGVYAASVVTAVTAQNTKAVTAIHPIPDDIVAAQIKAVLDDIQIDVVKIGMLGTPSLIAAVADALADYGGPIVLDPVMVAKSGDTLLADSAISALKSSLFKRATLLTPNIPEATKLVGGGSPQVQANALLELGVGAVLMKGGHADGKTCTDYLVTKKATKEYAAPRINTGNTHGTGCSYASAIAAGLAQGMVLTDAVSRAHTWLHNAILHADALHVGQGHGPVHHFHALWT</sequence>
<dbReference type="PANTHER" id="PTHR20858">
    <property type="entry name" value="PHOSPHOMETHYLPYRIMIDINE KINASE"/>
    <property type="match status" value="1"/>
</dbReference>
<keyword evidence="5 8" id="KW-0418">Kinase</keyword>
<dbReference type="UniPathway" id="UPA00060">
    <property type="reaction ID" value="UER00138"/>
</dbReference>
<keyword evidence="9" id="KW-1185">Reference proteome</keyword>
<gene>
    <name evidence="8" type="primary">thiD</name>
    <name evidence="8" type="ORF">ASD8599_01843</name>
</gene>
<evidence type="ECO:0000256" key="6">
    <source>
        <dbReference type="ARBA" id="ARBA00022840"/>
    </source>
</evidence>
<dbReference type="AlphaFoldDB" id="A0A2R8BDD9"/>
<name>A0A2R8BDD9_9RHOB</name>
<dbReference type="GO" id="GO:0005524">
    <property type="term" value="F:ATP binding"/>
    <property type="evidence" value="ECO:0007669"/>
    <property type="project" value="UniProtKB-KW"/>
</dbReference>
<dbReference type="EC" id="2.7.1.49" evidence="2"/>
<comment type="pathway">
    <text evidence="1">Cofactor biosynthesis; thiamine diphosphate biosynthesis.</text>
</comment>
<evidence type="ECO:0000256" key="2">
    <source>
        <dbReference type="ARBA" id="ARBA00012135"/>
    </source>
</evidence>
<dbReference type="FunFam" id="3.40.1190.20:FF:000003">
    <property type="entry name" value="Phosphomethylpyrimidine kinase ThiD"/>
    <property type="match status" value="1"/>
</dbReference>
<dbReference type="Gene3D" id="3.40.1190.20">
    <property type="match status" value="1"/>
</dbReference>
<dbReference type="GO" id="GO:0009228">
    <property type="term" value="P:thiamine biosynthetic process"/>
    <property type="evidence" value="ECO:0007669"/>
    <property type="project" value="InterPro"/>
</dbReference>
<dbReference type="GO" id="GO:0008902">
    <property type="term" value="F:hydroxymethylpyrimidine kinase activity"/>
    <property type="evidence" value="ECO:0007669"/>
    <property type="project" value="UniProtKB-EC"/>
</dbReference>
<dbReference type="GO" id="GO:0009229">
    <property type="term" value="P:thiamine diphosphate biosynthetic process"/>
    <property type="evidence" value="ECO:0007669"/>
    <property type="project" value="UniProtKB-UniPathway"/>
</dbReference>
<dbReference type="InterPro" id="IPR013749">
    <property type="entry name" value="PM/HMP-P_kinase-1"/>
</dbReference>
<dbReference type="GO" id="GO:0008972">
    <property type="term" value="F:phosphomethylpyrimidine kinase activity"/>
    <property type="evidence" value="ECO:0007669"/>
    <property type="project" value="InterPro"/>
</dbReference>
<evidence type="ECO:0000256" key="4">
    <source>
        <dbReference type="ARBA" id="ARBA00022741"/>
    </source>
</evidence>
<evidence type="ECO:0000313" key="8">
    <source>
        <dbReference type="EMBL" id="SPH21100.1"/>
    </source>
</evidence>
<evidence type="ECO:0000256" key="3">
    <source>
        <dbReference type="ARBA" id="ARBA00022679"/>
    </source>
</evidence>
<dbReference type="PANTHER" id="PTHR20858:SF17">
    <property type="entry name" value="HYDROXYMETHYLPYRIMIDINE_PHOSPHOMETHYLPYRIMIDINE KINASE THI20-RELATED"/>
    <property type="match status" value="1"/>
</dbReference>
<accession>A0A2R8BDD9</accession>
<evidence type="ECO:0000256" key="5">
    <source>
        <dbReference type="ARBA" id="ARBA00022777"/>
    </source>
</evidence>
<dbReference type="GO" id="GO:0005829">
    <property type="term" value="C:cytosol"/>
    <property type="evidence" value="ECO:0007669"/>
    <property type="project" value="TreeGrafter"/>
</dbReference>
<keyword evidence="4" id="KW-0547">Nucleotide-binding</keyword>
<keyword evidence="3 8" id="KW-0808">Transferase</keyword>
<reference evidence="8 9" key="1">
    <citation type="submission" date="2018-03" db="EMBL/GenBank/DDBJ databases">
        <authorList>
            <person name="Keele B.F."/>
        </authorList>
    </citation>
    <scope>NUCLEOTIDE SEQUENCE [LARGE SCALE GENOMIC DNA]</scope>
    <source>
        <strain evidence="8 9">CECT 8599</strain>
    </source>
</reference>
<evidence type="ECO:0000313" key="9">
    <source>
        <dbReference type="Proteomes" id="UP000244880"/>
    </source>
</evidence>
<dbReference type="SUPFAM" id="SSF53613">
    <property type="entry name" value="Ribokinase-like"/>
    <property type="match status" value="1"/>
</dbReference>
<evidence type="ECO:0000256" key="1">
    <source>
        <dbReference type="ARBA" id="ARBA00004948"/>
    </source>
</evidence>
<dbReference type="InterPro" id="IPR004399">
    <property type="entry name" value="HMP/HMP-P_kinase_dom"/>
</dbReference>
<dbReference type="Pfam" id="PF08543">
    <property type="entry name" value="Phos_pyr_kin"/>
    <property type="match status" value="1"/>
</dbReference>
<dbReference type="NCBIfam" id="TIGR00097">
    <property type="entry name" value="HMP-P_kinase"/>
    <property type="match status" value="1"/>
</dbReference>
<dbReference type="CDD" id="cd01169">
    <property type="entry name" value="HMPP_kinase"/>
    <property type="match status" value="1"/>
</dbReference>
<organism evidence="8 9">
    <name type="scientific">Ascidiaceihabitans donghaensis</name>
    <dbReference type="NCBI Taxonomy" id="1510460"/>
    <lineage>
        <taxon>Bacteria</taxon>
        <taxon>Pseudomonadati</taxon>
        <taxon>Pseudomonadota</taxon>
        <taxon>Alphaproteobacteria</taxon>
        <taxon>Rhodobacterales</taxon>
        <taxon>Paracoccaceae</taxon>
        <taxon>Ascidiaceihabitans</taxon>
    </lineage>
</organism>
<dbReference type="Proteomes" id="UP000244880">
    <property type="component" value="Unassembled WGS sequence"/>
</dbReference>
<dbReference type="InterPro" id="IPR029056">
    <property type="entry name" value="Ribokinase-like"/>
</dbReference>
<protein>
    <recommendedName>
        <fullName evidence="2">hydroxymethylpyrimidine kinase</fullName>
        <ecNumber evidence="2">2.7.1.49</ecNumber>
    </recommendedName>
</protein>